<dbReference type="Proteomes" id="UP000053424">
    <property type="component" value="Unassembled WGS sequence"/>
</dbReference>
<evidence type="ECO:0000313" key="1">
    <source>
        <dbReference type="EMBL" id="KIM41333.1"/>
    </source>
</evidence>
<accession>A0A0C2XUK1</accession>
<dbReference type="HOGENOM" id="CLU_2941983_0_0_1"/>
<dbReference type="AlphaFoldDB" id="A0A0C2XUK1"/>
<organism evidence="1 2">
    <name type="scientific">Hebeloma cylindrosporum</name>
    <dbReference type="NCBI Taxonomy" id="76867"/>
    <lineage>
        <taxon>Eukaryota</taxon>
        <taxon>Fungi</taxon>
        <taxon>Dikarya</taxon>
        <taxon>Basidiomycota</taxon>
        <taxon>Agaricomycotina</taxon>
        <taxon>Agaricomycetes</taxon>
        <taxon>Agaricomycetidae</taxon>
        <taxon>Agaricales</taxon>
        <taxon>Agaricineae</taxon>
        <taxon>Hymenogastraceae</taxon>
        <taxon>Hebeloma</taxon>
    </lineage>
</organism>
<evidence type="ECO:0000313" key="2">
    <source>
        <dbReference type="Proteomes" id="UP000053424"/>
    </source>
</evidence>
<reference evidence="1 2" key="1">
    <citation type="submission" date="2014-04" db="EMBL/GenBank/DDBJ databases">
        <authorList>
            <consortium name="DOE Joint Genome Institute"/>
            <person name="Kuo A."/>
            <person name="Gay G."/>
            <person name="Dore J."/>
            <person name="Kohler A."/>
            <person name="Nagy L.G."/>
            <person name="Floudas D."/>
            <person name="Copeland A."/>
            <person name="Barry K.W."/>
            <person name="Cichocki N."/>
            <person name="Veneault-Fourrey C."/>
            <person name="LaButti K."/>
            <person name="Lindquist E.A."/>
            <person name="Lipzen A."/>
            <person name="Lundell T."/>
            <person name="Morin E."/>
            <person name="Murat C."/>
            <person name="Sun H."/>
            <person name="Tunlid A."/>
            <person name="Henrissat B."/>
            <person name="Grigoriev I.V."/>
            <person name="Hibbett D.S."/>
            <person name="Martin F."/>
            <person name="Nordberg H.P."/>
            <person name="Cantor M.N."/>
            <person name="Hua S.X."/>
        </authorList>
    </citation>
    <scope>NUCLEOTIDE SEQUENCE [LARGE SCALE GENOMIC DNA]</scope>
    <source>
        <strain evidence="2">h7</strain>
    </source>
</reference>
<protein>
    <submittedName>
        <fullName evidence="1">Uncharacterized protein</fullName>
    </submittedName>
</protein>
<name>A0A0C2XUK1_HEBCY</name>
<reference evidence="2" key="2">
    <citation type="submission" date="2015-01" db="EMBL/GenBank/DDBJ databases">
        <title>Evolutionary Origins and Diversification of the Mycorrhizal Mutualists.</title>
        <authorList>
            <consortium name="DOE Joint Genome Institute"/>
            <consortium name="Mycorrhizal Genomics Consortium"/>
            <person name="Kohler A."/>
            <person name="Kuo A."/>
            <person name="Nagy L.G."/>
            <person name="Floudas D."/>
            <person name="Copeland A."/>
            <person name="Barry K.W."/>
            <person name="Cichocki N."/>
            <person name="Veneault-Fourrey C."/>
            <person name="LaButti K."/>
            <person name="Lindquist E.A."/>
            <person name="Lipzen A."/>
            <person name="Lundell T."/>
            <person name="Morin E."/>
            <person name="Murat C."/>
            <person name="Riley R."/>
            <person name="Ohm R."/>
            <person name="Sun H."/>
            <person name="Tunlid A."/>
            <person name="Henrissat B."/>
            <person name="Grigoriev I.V."/>
            <person name="Hibbett D.S."/>
            <person name="Martin F."/>
        </authorList>
    </citation>
    <scope>NUCLEOTIDE SEQUENCE [LARGE SCALE GENOMIC DNA]</scope>
    <source>
        <strain evidence="2">h7</strain>
    </source>
</reference>
<dbReference type="EMBL" id="KN831780">
    <property type="protein sequence ID" value="KIM41333.1"/>
    <property type="molecule type" value="Genomic_DNA"/>
</dbReference>
<keyword evidence="2" id="KW-1185">Reference proteome</keyword>
<gene>
    <name evidence="1" type="ORF">M413DRAFT_445359</name>
</gene>
<sequence length="60" mass="6643">MALQATTSSNCFKLWVSISVNDQKKRGLLLSTELAMVKFEIVIMPRLEPSHCQGYRASGG</sequence>
<proteinExistence type="predicted"/>